<keyword evidence="2" id="KW-1185">Reference proteome</keyword>
<dbReference type="EMBL" id="CM055107">
    <property type="protein sequence ID" value="KAJ7526843.1"/>
    <property type="molecule type" value="Genomic_DNA"/>
</dbReference>
<protein>
    <submittedName>
        <fullName evidence="1">Uncharacterized protein</fullName>
    </submittedName>
</protein>
<gene>
    <name evidence="1" type="ORF">O6H91_16G025500</name>
</gene>
<evidence type="ECO:0000313" key="1">
    <source>
        <dbReference type="EMBL" id="KAJ7526843.1"/>
    </source>
</evidence>
<organism evidence="1 2">
    <name type="scientific">Diphasiastrum complanatum</name>
    <name type="common">Issler's clubmoss</name>
    <name type="synonym">Lycopodium complanatum</name>
    <dbReference type="NCBI Taxonomy" id="34168"/>
    <lineage>
        <taxon>Eukaryota</taxon>
        <taxon>Viridiplantae</taxon>
        <taxon>Streptophyta</taxon>
        <taxon>Embryophyta</taxon>
        <taxon>Tracheophyta</taxon>
        <taxon>Lycopodiopsida</taxon>
        <taxon>Lycopodiales</taxon>
        <taxon>Lycopodiaceae</taxon>
        <taxon>Lycopodioideae</taxon>
        <taxon>Diphasiastrum</taxon>
    </lineage>
</organism>
<dbReference type="Proteomes" id="UP001162992">
    <property type="component" value="Chromosome 16"/>
</dbReference>
<comment type="caution">
    <text evidence="1">The sequence shown here is derived from an EMBL/GenBank/DDBJ whole genome shotgun (WGS) entry which is preliminary data.</text>
</comment>
<name>A0ACC2BAK5_DIPCM</name>
<reference evidence="2" key="1">
    <citation type="journal article" date="2024" name="Proc. Natl. Acad. Sci. U.S.A.">
        <title>Extraordinary preservation of gene collinearity over three hundred million years revealed in homosporous lycophytes.</title>
        <authorList>
            <person name="Li C."/>
            <person name="Wickell D."/>
            <person name="Kuo L.Y."/>
            <person name="Chen X."/>
            <person name="Nie B."/>
            <person name="Liao X."/>
            <person name="Peng D."/>
            <person name="Ji J."/>
            <person name="Jenkins J."/>
            <person name="Williams M."/>
            <person name="Shu S."/>
            <person name="Plott C."/>
            <person name="Barry K."/>
            <person name="Rajasekar S."/>
            <person name="Grimwood J."/>
            <person name="Han X."/>
            <person name="Sun S."/>
            <person name="Hou Z."/>
            <person name="He W."/>
            <person name="Dai G."/>
            <person name="Sun C."/>
            <person name="Schmutz J."/>
            <person name="Leebens-Mack J.H."/>
            <person name="Li F.W."/>
            <person name="Wang L."/>
        </authorList>
    </citation>
    <scope>NUCLEOTIDE SEQUENCE [LARGE SCALE GENOMIC DNA]</scope>
    <source>
        <strain evidence="2">cv. PW_Plant_1</strain>
    </source>
</reference>
<proteinExistence type="predicted"/>
<accession>A0ACC2BAK5</accession>
<sequence length="486" mass="54993">MSSLLDPSKHGYPDSCDICEAEKPRWYCAADEAYLCDDCDVSVHGANSLALRHERVTLGYDESAQKVPLASPGRGEISENKHESSNASNASDSCCNWKVGSLQKPWKDRSVDDSLGANSSQNPFVKIGGITYTRATKVKLEPDSQLQDEHESYESSMGCNKWRESENCLSVHEVPVLVAVAQEMPSTTLMDLSRQACPSSLATPLEDASGCDFMGFLVPDDCEVDDYLISNTDLIGQDEEASIVMDEETITGDEKVEEKICYEFKSNESRLEFAFKNETQRSILYDYERYCDKSTSDLRLEYSELNVLRRSGKPKTHCAETFVPLAWVCEKLKVEISGETDQINQQLEAMIERPIQSISKEGHNKKSFLKLNYEDVLSAWSDRGCFWTDGQWPQTVPPDSTSQSLEEVNLDVGVVPHLSPESVKSLEQKEETHVLATTDGGREARVLRYREKRRTRLFSKKIRYEVRKLNAERRPRIKGRFVKRSN</sequence>
<evidence type="ECO:0000313" key="2">
    <source>
        <dbReference type="Proteomes" id="UP001162992"/>
    </source>
</evidence>